<dbReference type="EMBL" id="CP034671">
    <property type="protein sequence ID" value="QFZ92944.2"/>
    <property type="molecule type" value="Genomic_DNA"/>
</dbReference>
<organism evidence="2">
    <name type="scientific">Synechococcus elongatus PCC 11802</name>
    <dbReference type="NCBI Taxonomy" id="2283154"/>
    <lineage>
        <taxon>Bacteria</taxon>
        <taxon>Bacillati</taxon>
        <taxon>Cyanobacteriota</taxon>
        <taxon>Cyanophyceae</taxon>
        <taxon>Synechococcales</taxon>
        <taxon>Synechococcaceae</taxon>
        <taxon>Synechococcus</taxon>
    </lineage>
</organism>
<accession>A0AAT9JZ55</accession>
<feature type="transmembrane region" description="Helical" evidence="1">
    <location>
        <begin position="63"/>
        <end position="82"/>
    </location>
</feature>
<dbReference type="InterPro" id="IPR021215">
    <property type="entry name" value="DUF2752"/>
</dbReference>
<dbReference type="AlphaFoldDB" id="A0AAT9JZ55"/>
<evidence type="ECO:0000256" key="1">
    <source>
        <dbReference type="SAM" id="Phobius"/>
    </source>
</evidence>
<sequence length="132" mass="14393">MGLLLLGGGALYTALYSRDRLPLQWTCPLLALTGLPCPTCGMTRSLAATGRGDWATAVQFHAFGPPLLIASLAAGLIWAAELWRGRSLLPWRSLIRKIGLPLLVGLLIYYSTRLWISWQAGSWPPPWAIAPL</sequence>
<gene>
    <name evidence="2" type="ORF">EKO22_12000</name>
</gene>
<evidence type="ECO:0000313" key="2">
    <source>
        <dbReference type="EMBL" id="QFZ92944.2"/>
    </source>
</evidence>
<keyword evidence="1" id="KW-0472">Membrane</keyword>
<proteinExistence type="predicted"/>
<dbReference type="RefSeq" id="WP_228383124.1">
    <property type="nucleotide sequence ID" value="NZ_CP034671.2"/>
</dbReference>
<reference evidence="2" key="1">
    <citation type="submission" date="2024-01" db="EMBL/GenBank/DDBJ databases">
        <title>Synechococcus elongatus PCC 11802, a close yet different native of Synechococcus elongatus PCC 11801.</title>
        <authorList>
            <person name="Jaiswal D."/>
            <person name="Sengupta A."/>
            <person name="Sengupta S."/>
            <person name="Pakrasi H.B."/>
            <person name="Wangikar P."/>
        </authorList>
    </citation>
    <scope>NUCLEOTIDE SEQUENCE</scope>
    <source>
        <strain evidence="2">PCC 11802</strain>
    </source>
</reference>
<keyword evidence="1" id="KW-0812">Transmembrane</keyword>
<keyword evidence="1" id="KW-1133">Transmembrane helix</keyword>
<dbReference type="Pfam" id="PF10825">
    <property type="entry name" value="DUF2752"/>
    <property type="match status" value="1"/>
</dbReference>
<name>A0AAT9JZ55_SYNEL</name>
<protein>
    <submittedName>
        <fullName evidence="2">DUF2752 domain-containing protein</fullName>
    </submittedName>
</protein>
<feature type="transmembrane region" description="Helical" evidence="1">
    <location>
        <begin position="94"/>
        <end position="116"/>
    </location>
</feature>